<keyword evidence="1" id="KW-0812">Transmembrane</keyword>
<evidence type="ECO:0000313" key="2">
    <source>
        <dbReference type="EMBL" id="SHJ68263.1"/>
    </source>
</evidence>
<organism evidence="2 3">
    <name type="scientific">Aquimarina spongiae</name>
    <dbReference type="NCBI Taxonomy" id="570521"/>
    <lineage>
        <taxon>Bacteria</taxon>
        <taxon>Pseudomonadati</taxon>
        <taxon>Bacteroidota</taxon>
        <taxon>Flavobacteriia</taxon>
        <taxon>Flavobacteriales</taxon>
        <taxon>Flavobacteriaceae</taxon>
        <taxon>Aquimarina</taxon>
    </lineage>
</organism>
<evidence type="ECO:0000313" key="3">
    <source>
        <dbReference type="Proteomes" id="UP000184432"/>
    </source>
</evidence>
<reference evidence="3" key="1">
    <citation type="submission" date="2016-11" db="EMBL/GenBank/DDBJ databases">
        <authorList>
            <person name="Varghese N."/>
            <person name="Submissions S."/>
        </authorList>
    </citation>
    <scope>NUCLEOTIDE SEQUENCE [LARGE SCALE GENOMIC DNA]</scope>
    <source>
        <strain evidence="3">DSM 22623</strain>
    </source>
</reference>
<evidence type="ECO:0008006" key="4">
    <source>
        <dbReference type="Google" id="ProtNLM"/>
    </source>
</evidence>
<dbReference type="Proteomes" id="UP000184432">
    <property type="component" value="Unassembled WGS sequence"/>
</dbReference>
<keyword evidence="1" id="KW-1133">Transmembrane helix</keyword>
<feature type="transmembrane region" description="Helical" evidence="1">
    <location>
        <begin position="7"/>
        <end position="26"/>
    </location>
</feature>
<dbReference type="EMBL" id="FQYP01000015">
    <property type="protein sequence ID" value="SHJ68263.1"/>
    <property type="molecule type" value="Genomic_DNA"/>
</dbReference>
<dbReference type="STRING" id="570521.SAMN04488508_1151"/>
<feature type="non-terminal residue" evidence="2">
    <location>
        <position position="251"/>
    </location>
</feature>
<evidence type="ECO:0000256" key="1">
    <source>
        <dbReference type="SAM" id="Phobius"/>
    </source>
</evidence>
<keyword evidence="3" id="KW-1185">Reference proteome</keyword>
<protein>
    <recommendedName>
        <fullName evidence="4">Metal-binding motif-containing protein</fullName>
    </recommendedName>
</protein>
<keyword evidence="1" id="KW-0472">Membrane</keyword>
<dbReference type="AlphaFoldDB" id="A0A1M6LAR9"/>
<gene>
    <name evidence="2" type="ORF">SAMN04488508_1151</name>
</gene>
<accession>A0A1M6LAR9</accession>
<sequence>MKNIQTYTYYLFFALLFIGKVIYAQLGPVPILDDQCVDAQPGSQWYWYDNDRDGWGGPNGSCRTSPGTGYVLRGGDCNDNNPNIKGPSIWYYDDDNDGFGAATGPTIRSCSKPANYVDNNKDCNDNNPNIKDPSRWYADIDEDGAGNPSDWVLSCTQPAGRVANTSDCDDNDPDIQQITWYRDEDGDGFGENTYTLIRCTRPGDNFYPQNTDLCPGVNGPTNGCPASGSDTAEHWNTVKVTSYDITENEIA</sequence>
<name>A0A1M6LAR9_9FLAO</name>
<proteinExistence type="predicted"/>